<evidence type="ECO:0000256" key="8">
    <source>
        <dbReference type="SAM" id="MobiDB-lite"/>
    </source>
</evidence>
<dbReference type="GO" id="GO:0000981">
    <property type="term" value="F:DNA-binding transcription factor activity, RNA polymerase II-specific"/>
    <property type="evidence" value="ECO:0007669"/>
    <property type="project" value="TreeGrafter"/>
</dbReference>
<dbReference type="PANTHER" id="PTHR47782:SF12">
    <property type="entry name" value="ZN(II)2CYS6 TRANSCRIPTION FACTOR (EUROFUNG)"/>
    <property type="match status" value="1"/>
</dbReference>
<keyword evidence="6" id="KW-0804">Transcription</keyword>
<evidence type="ECO:0000256" key="2">
    <source>
        <dbReference type="ARBA" id="ARBA00022723"/>
    </source>
</evidence>
<dbReference type="GO" id="GO:0006351">
    <property type="term" value="P:DNA-templated transcription"/>
    <property type="evidence" value="ECO:0007669"/>
    <property type="project" value="InterPro"/>
</dbReference>
<evidence type="ECO:0000256" key="3">
    <source>
        <dbReference type="ARBA" id="ARBA00022833"/>
    </source>
</evidence>
<dbReference type="Proteomes" id="UP000616885">
    <property type="component" value="Unassembled WGS sequence"/>
</dbReference>
<dbReference type="InterPro" id="IPR052202">
    <property type="entry name" value="Yeast_MetPath_Reg"/>
</dbReference>
<keyword evidence="7" id="KW-0539">Nucleus</keyword>
<feature type="domain" description="Xylanolytic transcriptional activator regulatory" evidence="9">
    <location>
        <begin position="342"/>
        <end position="417"/>
    </location>
</feature>
<dbReference type="CDD" id="cd12148">
    <property type="entry name" value="fungal_TF_MHR"/>
    <property type="match status" value="1"/>
</dbReference>
<proteinExistence type="predicted"/>
<comment type="caution">
    <text evidence="10">The sequence shown here is derived from an EMBL/GenBank/DDBJ whole genome shotgun (WGS) entry which is preliminary data.</text>
</comment>
<keyword evidence="4" id="KW-0805">Transcription regulation</keyword>
<reference evidence="10" key="1">
    <citation type="submission" date="2020-10" db="EMBL/GenBank/DDBJ databases">
        <title>High-Quality Genome Resource of Clonostachys rosea strain S41 by Oxford Nanopore Long-Read Sequencing.</title>
        <authorList>
            <person name="Wang H."/>
        </authorList>
    </citation>
    <scope>NUCLEOTIDE SEQUENCE</scope>
    <source>
        <strain evidence="10">S41</strain>
    </source>
</reference>
<evidence type="ECO:0000256" key="6">
    <source>
        <dbReference type="ARBA" id="ARBA00023163"/>
    </source>
</evidence>
<name>A0A8H7K9B6_BIOOC</name>
<keyword evidence="2" id="KW-0479">Metal-binding</keyword>
<keyword evidence="3" id="KW-0862">Zinc</keyword>
<evidence type="ECO:0000256" key="7">
    <source>
        <dbReference type="ARBA" id="ARBA00023242"/>
    </source>
</evidence>
<comment type="subcellular location">
    <subcellularLocation>
        <location evidence="1">Nucleus</location>
    </subcellularLocation>
</comment>
<evidence type="ECO:0000256" key="1">
    <source>
        <dbReference type="ARBA" id="ARBA00004123"/>
    </source>
</evidence>
<evidence type="ECO:0000313" key="10">
    <source>
        <dbReference type="EMBL" id="KAF9747723.1"/>
    </source>
</evidence>
<dbReference type="AlphaFoldDB" id="A0A8H7K9B6"/>
<organism evidence="10 11">
    <name type="scientific">Bionectria ochroleuca</name>
    <name type="common">Gliocladium roseum</name>
    <dbReference type="NCBI Taxonomy" id="29856"/>
    <lineage>
        <taxon>Eukaryota</taxon>
        <taxon>Fungi</taxon>
        <taxon>Dikarya</taxon>
        <taxon>Ascomycota</taxon>
        <taxon>Pezizomycotina</taxon>
        <taxon>Sordariomycetes</taxon>
        <taxon>Hypocreomycetidae</taxon>
        <taxon>Hypocreales</taxon>
        <taxon>Bionectriaceae</taxon>
        <taxon>Clonostachys</taxon>
    </lineage>
</organism>
<evidence type="ECO:0000313" key="11">
    <source>
        <dbReference type="Proteomes" id="UP000616885"/>
    </source>
</evidence>
<dbReference type="GO" id="GO:0043565">
    <property type="term" value="F:sequence-specific DNA binding"/>
    <property type="evidence" value="ECO:0007669"/>
    <property type="project" value="TreeGrafter"/>
</dbReference>
<protein>
    <recommendedName>
        <fullName evidence="9">Xylanolytic transcriptional activator regulatory domain-containing protein</fullName>
    </recommendedName>
</protein>
<keyword evidence="5" id="KW-0238">DNA-binding</keyword>
<dbReference type="PANTHER" id="PTHR47782">
    <property type="entry name" value="ZN(II)2CYS6 TRANSCRIPTION FACTOR (EUROFUNG)-RELATED"/>
    <property type="match status" value="1"/>
</dbReference>
<gene>
    <name evidence="10" type="ORF">IM811_003057</name>
</gene>
<dbReference type="EMBL" id="JADCTT010000010">
    <property type="protein sequence ID" value="KAF9747723.1"/>
    <property type="molecule type" value="Genomic_DNA"/>
</dbReference>
<dbReference type="SMART" id="SM00906">
    <property type="entry name" value="Fungal_trans"/>
    <property type="match status" value="1"/>
</dbReference>
<dbReference type="GO" id="GO:0045944">
    <property type="term" value="P:positive regulation of transcription by RNA polymerase II"/>
    <property type="evidence" value="ECO:0007669"/>
    <property type="project" value="TreeGrafter"/>
</dbReference>
<feature type="region of interest" description="Disordered" evidence="8">
    <location>
        <begin position="638"/>
        <end position="657"/>
    </location>
</feature>
<evidence type="ECO:0000256" key="4">
    <source>
        <dbReference type="ARBA" id="ARBA00023015"/>
    </source>
</evidence>
<dbReference type="InterPro" id="IPR007219">
    <property type="entry name" value="XnlR_reg_dom"/>
</dbReference>
<feature type="compositionally biased region" description="Polar residues" evidence="8">
    <location>
        <begin position="640"/>
        <end position="656"/>
    </location>
</feature>
<evidence type="ECO:0000256" key="5">
    <source>
        <dbReference type="ARBA" id="ARBA00023125"/>
    </source>
</evidence>
<accession>A0A8H7K9B6</accession>
<dbReference type="Pfam" id="PF04082">
    <property type="entry name" value="Fungal_trans"/>
    <property type="match status" value="1"/>
</dbReference>
<sequence>MFPNAREASLRAYRSPKRVRSANRTLMACVNCKEKKLKVGHGPSFTLRCIVLTERASSVTTTYLAVKIVAAQRSRIQQRESIGPGITSSSWSSELHSSKRLSNTIAQILRMTIFSIARLLNRILSLMAPPPPCPLKAPTLLTHADTRTKDEEQRGETGLDELSSKVGLLSLSAAGAEPHYLGSSSTFAFSRLLNSSLRGLVAERHSGSALDQHSNNSPTHPIPCLLPDYGTAVTLSDAYFHNIHPQYPFLHEPTFREWELSIVSGLVEFDDVTSDPVALFFLHMVYAVGALILPTYGYSAEGLYVSAQAYSDQVLALDNIESIQAILCCAVYSLRSSIGTSHWKLAGLALRQCIDRGYHRNSKTFGSTDDPLQLELHRRVFWCTYAMESQAAIMLGRPQGIPYHEVDAEYPTDIDDADIPDSGPCYSSRQSPTDPPTSMTRAIHTFRIRHILAHLHTTLYSNSKSCCPPKHSHLEQVQKFRAEIENWRAGIPPLPPCTEALALFQTSDWFEMEYNYTILQLYRSQIIHHSGTVESVFLDCMRAAESICHSYRSQYLGKPTSYTWTGLHELFLAGLTFLHCLWTSPNVRDTYRQGRVSSVCTDCTIMLVLMAERWKAAAPYRDTFETLAKRTIMMMDDKPSGSSALSDATPEPQNSPEDGLAQWMALISDAGISEGYINGLLNSVVGDFPS</sequence>
<dbReference type="GO" id="GO:0005634">
    <property type="term" value="C:nucleus"/>
    <property type="evidence" value="ECO:0007669"/>
    <property type="project" value="UniProtKB-SubCell"/>
</dbReference>
<dbReference type="GO" id="GO:0008270">
    <property type="term" value="F:zinc ion binding"/>
    <property type="evidence" value="ECO:0007669"/>
    <property type="project" value="InterPro"/>
</dbReference>
<evidence type="ECO:0000259" key="9">
    <source>
        <dbReference type="SMART" id="SM00906"/>
    </source>
</evidence>